<proteinExistence type="predicted"/>
<dbReference type="EMBL" id="JBHRYE010000035">
    <property type="protein sequence ID" value="MFC3673088.1"/>
    <property type="molecule type" value="Genomic_DNA"/>
</dbReference>
<keyword evidence="2" id="KW-0812">Transmembrane</keyword>
<keyword evidence="2" id="KW-0472">Membrane</keyword>
<reference evidence="4" key="1">
    <citation type="journal article" date="2019" name="Int. J. Syst. Evol. Microbiol.">
        <title>The Global Catalogue of Microorganisms (GCM) 10K type strain sequencing project: providing services to taxonomists for standard genome sequencing and annotation.</title>
        <authorList>
            <consortium name="The Broad Institute Genomics Platform"/>
            <consortium name="The Broad Institute Genome Sequencing Center for Infectious Disease"/>
            <person name="Wu L."/>
            <person name="Ma J."/>
        </authorList>
    </citation>
    <scope>NUCLEOTIDE SEQUENCE [LARGE SCALE GENOMIC DNA]</scope>
    <source>
        <strain evidence="4">KCTC 42224</strain>
    </source>
</reference>
<sequence>MSRLPLDLAGRLWALLLVVTVALSALAPGAAPVAVRSGSAFSVDTVEMVVAPPRPQVAVARLEALPPVPVLPVAAVALPLLAVPAFLRSVSITPPATGPPLAAVPLRAPGTPRAPPHA</sequence>
<accession>A0ABV7V7M9</accession>
<evidence type="ECO:0000256" key="2">
    <source>
        <dbReference type="SAM" id="Phobius"/>
    </source>
</evidence>
<organism evidence="3 4">
    <name type="scientific">Novosphingobium pokkalii</name>
    <dbReference type="NCBI Taxonomy" id="1770194"/>
    <lineage>
        <taxon>Bacteria</taxon>
        <taxon>Pseudomonadati</taxon>
        <taxon>Pseudomonadota</taxon>
        <taxon>Alphaproteobacteria</taxon>
        <taxon>Sphingomonadales</taxon>
        <taxon>Sphingomonadaceae</taxon>
        <taxon>Novosphingobium</taxon>
    </lineage>
</organism>
<keyword evidence="4" id="KW-1185">Reference proteome</keyword>
<feature type="transmembrane region" description="Helical" evidence="2">
    <location>
        <begin position="66"/>
        <end position="87"/>
    </location>
</feature>
<evidence type="ECO:0000313" key="3">
    <source>
        <dbReference type="EMBL" id="MFC3673088.1"/>
    </source>
</evidence>
<feature type="region of interest" description="Disordered" evidence="1">
    <location>
        <begin position="96"/>
        <end position="118"/>
    </location>
</feature>
<dbReference type="Proteomes" id="UP001595683">
    <property type="component" value="Unassembled WGS sequence"/>
</dbReference>
<keyword evidence="2" id="KW-1133">Transmembrane helix</keyword>
<protein>
    <submittedName>
        <fullName evidence="3">Uncharacterized protein</fullName>
    </submittedName>
</protein>
<name>A0ABV7V7M9_9SPHN</name>
<comment type="caution">
    <text evidence="3">The sequence shown here is derived from an EMBL/GenBank/DDBJ whole genome shotgun (WGS) entry which is preliminary data.</text>
</comment>
<evidence type="ECO:0000313" key="4">
    <source>
        <dbReference type="Proteomes" id="UP001595683"/>
    </source>
</evidence>
<gene>
    <name evidence="3" type="ORF">ACFOOT_16840</name>
</gene>
<dbReference type="RefSeq" id="WP_191326106.1">
    <property type="nucleotide sequence ID" value="NZ_BMZP01000030.1"/>
</dbReference>
<evidence type="ECO:0000256" key="1">
    <source>
        <dbReference type="SAM" id="MobiDB-lite"/>
    </source>
</evidence>